<dbReference type="SUPFAM" id="SSF46689">
    <property type="entry name" value="Homeodomain-like"/>
    <property type="match status" value="1"/>
</dbReference>
<dbReference type="SMART" id="SM00342">
    <property type="entry name" value="HTH_ARAC"/>
    <property type="match status" value="1"/>
</dbReference>
<dbReference type="PANTHER" id="PTHR42713:SF3">
    <property type="entry name" value="TRANSCRIPTIONAL REGULATORY PROTEIN HPTR"/>
    <property type="match status" value="1"/>
</dbReference>
<organism evidence="13 14">
    <name type="scientific">Clostridium grantii DSM 8605</name>
    <dbReference type="NCBI Taxonomy" id="1121316"/>
    <lineage>
        <taxon>Bacteria</taxon>
        <taxon>Bacillati</taxon>
        <taxon>Bacillota</taxon>
        <taxon>Clostridia</taxon>
        <taxon>Eubacteriales</taxon>
        <taxon>Clostridiaceae</taxon>
        <taxon>Clostridium</taxon>
    </lineage>
</organism>
<keyword evidence="14" id="KW-1185">Reference proteome</keyword>
<keyword evidence="3" id="KW-0963">Cytoplasm</keyword>
<evidence type="ECO:0000256" key="6">
    <source>
        <dbReference type="ARBA" id="ARBA00023015"/>
    </source>
</evidence>
<dbReference type="SUPFAM" id="SSF52172">
    <property type="entry name" value="CheY-like"/>
    <property type="match status" value="1"/>
</dbReference>
<evidence type="ECO:0000256" key="4">
    <source>
        <dbReference type="ARBA" id="ARBA00022553"/>
    </source>
</evidence>
<keyword evidence="5" id="KW-0902">Two-component regulatory system</keyword>
<dbReference type="GO" id="GO:0000160">
    <property type="term" value="P:phosphorelay signal transduction system"/>
    <property type="evidence" value="ECO:0007669"/>
    <property type="project" value="UniProtKB-KW"/>
</dbReference>
<dbReference type="OrthoDB" id="9794370at2"/>
<evidence type="ECO:0000259" key="11">
    <source>
        <dbReference type="PROSITE" id="PS01124"/>
    </source>
</evidence>
<protein>
    <recommendedName>
        <fullName evidence="2">Stage 0 sporulation protein A homolog</fullName>
    </recommendedName>
</protein>
<dbReference type="Gene3D" id="3.40.50.2300">
    <property type="match status" value="1"/>
</dbReference>
<keyword evidence="8" id="KW-0804">Transcription</keyword>
<dbReference type="GO" id="GO:0003700">
    <property type="term" value="F:DNA-binding transcription factor activity"/>
    <property type="evidence" value="ECO:0007669"/>
    <property type="project" value="InterPro"/>
</dbReference>
<dbReference type="InterPro" id="IPR051552">
    <property type="entry name" value="HptR"/>
</dbReference>
<dbReference type="STRING" id="1121316.SAMN02745207_02111"/>
<dbReference type="PANTHER" id="PTHR42713">
    <property type="entry name" value="HISTIDINE KINASE-RELATED"/>
    <property type="match status" value="1"/>
</dbReference>
<dbReference type="GO" id="GO:0043565">
    <property type="term" value="F:sequence-specific DNA binding"/>
    <property type="evidence" value="ECO:0007669"/>
    <property type="project" value="InterPro"/>
</dbReference>
<evidence type="ECO:0000256" key="5">
    <source>
        <dbReference type="ARBA" id="ARBA00023012"/>
    </source>
</evidence>
<dbReference type="PROSITE" id="PS50110">
    <property type="entry name" value="RESPONSE_REGULATORY"/>
    <property type="match status" value="1"/>
</dbReference>
<dbReference type="CDD" id="cd17536">
    <property type="entry name" value="REC_YesN-like"/>
    <property type="match status" value="1"/>
</dbReference>
<proteinExistence type="predicted"/>
<evidence type="ECO:0000256" key="9">
    <source>
        <dbReference type="ARBA" id="ARBA00024867"/>
    </source>
</evidence>
<comment type="function">
    <text evidence="9">May play the central regulatory role in sporulation. It may be an element of the effector pathway responsible for the activation of sporulation genes in response to nutritional stress. Spo0A may act in concert with spo0H (a sigma factor) to control the expression of some genes that are critical to the sporulation process.</text>
</comment>
<evidence type="ECO:0000259" key="12">
    <source>
        <dbReference type="PROSITE" id="PS50110"/>
    </source>
</evidence>
<keyword evidence="7 13" id="KW-0238">DNA-binding</keyword>
<reference evidence="13 14" key="1">
    <citation type="submission" date="2016-11" db="EMBL/GenBank/DDBJ databases">
        <authorList>
            <person name="Jaros S."/>
            <person name="Januszkiewicz K."/>
            <person name="Wedrychowicz H."/>
        </authorList>
    </citation>
    <scope>NUCLEOTIDE SEQUENCE [LARGE SCALE GENOMIC DNA]</scope>
    <source>
        <strain evidence="13 14">DSM 8605</strain>
    </source>
</reference>
<dbReference type="PROSITE" id="PS01124">
    <property type="entry name" value="HTH_ARAC_FAMILY_2"/>
    <property type="match status" value="1"/>
</dbReference>
<comment type="subcellular location">
    <subcellularLocation>
        <location evidence="1">Cytoplasm</location>
    </subcellularLocation>
</comment>
<dbReference type="InterPro" id="IPR001789">
    <property type="entry name" value="Sig_transdc_resp-reg_receiver"/>
</dbReference>
<dbReference type="InterPro" id="IPR020449">
    <property type="entry name" value="Tscrpt_reg_AraC-type_HTH"/>
</dbReference>
<feature type="domain" description="Response regulatory" evidence="12">
    <location>
        <begin position="3"/>
        <end position="120"/>
    </location>
</feature>
<gene>
    <name evidence="13" type="ORF">SAMN02745207_02111</name>
</gene>
<feature type="domain" description="HTH araC/xylS-type" evidence="11">
    <location>
        <begin position="409"/>
        <end position="508"/>
    </location>
</feature>
<dbReference type="GO" id="GO:0005737">
    <property type="term" value="C:cytoplasm"/>
    <property type="evidence" value="ECO:0007669"/>
    <property type="project" value="UniProtKB-SubCell"/>
</dbReference>
<dbReference type="AlphaFoldDB" id="A0A1M5V656"/>
<evidence type="ECO:0000313" key="14">
    <source>
        <dbReference type="Proteomes" id="UP000184447"/>
    </source>
</evidence>
<dbReference type="Proteomes" id="UP000184447">
    <property type="component" value="Unassembled WGS sequence"/>
</dbReference>
<dbReference type="Pfam" id="PF00072">
    <property type="entry name" value="Response_reg"/>
    <property type="match status" value="1"/>
</dbReference>
<keyword evidence="6" id="KW-0805">Transcription regulation</keyword>
<dbReference type="SMART" id="SM00448">
    <property type="entry name" value="REC"/>
    <property type="match status" value="1"/>
</dbReference>
<name>A0A1M5V656_9CLOT</name>
<evidence type="ECO:0000256" key="10">
    <source>
        <dbReference type="PROSITE-ProRule" id="PRU00169"/>
    </source>
</evidence>
<evidence type="ECO:0000313" key="13">
    <source>
        <dbReference type="EMBL" id="SHH70691.1"/>
    </source>
</evidence>
<evidence type="ECO:0000256" key="1">
    <source>
        <dbReference type="ARBA" id="ARBA00004496"/>
    </source>
</evidence>
<dbReference type="PROSITE" id="PS00041">
    <property type="entry name" value="HTH_ARAC_FAMILY_1"/>
    <property type="match status" value="1"/>
</dbReference>
<dbReference type="PRINTS" id="PR00032">
    <property type="entry name" value="HTHARAC"/>
</dbReference>
<dbReference type="EMBL" id="FQXM01000010">
    <property type="protein sequence ID" value="SHH70691.1"/>
    <property type="molecule type" value="Genomic_DNA"/>
</dbReference>
<dbReference type="Gene3D" id="1.10.10.60">
    <property type="entry name" value="Homeodomain-like"/>
    <property type="match status" value="2"/>
</dbReference>
<dbReference type="RefSeq" id="WP_073338394.1">
    <property type="nucleotide sequence ID" value="NZ_FQXM01000010.1"/>
</dbReference>
<feature type="modified residue" description="4-aspartylphosphate" evidence="10">
    <location>
        <position position="55"/>
    </location>
</feature>
<dbReference type="Pfam" id="PF12833">
    <property type="entry name" value="HTH_18"/>
    <property type="match status" value="1"/>
</dbReference>
<dbReference type="InterPro" id="IPR011006">
    <property type="entry name" value="CheY-like_superfamily"/>
</dbReference>
<evidence type="ECO:0000256" key="2">
    <source>
        <dbReference type="ARBA" id="ARBA00018672"/>
    </source>
</evidence>
<dbReference type="InterPro" id="IPR009057">
    <property type="entry name" value="Homeodomain-like_sf"/>
</dbReference>
<evidence type="ECO:0000256" key="3">
    <source>
        <dbReference type="ARBA" id="ARBA00022490"/>
    </source>
</evidence>
<dbReference type="InterPro" id="IPR018060">
    <property type="entry name" value="HTH_AraC"/>
</dbReference>
<accession>A0A1M5V656</accession>
<dbReference type="InterPro" id="IPR018062">
    <property type="entry name" value="HTH_AraC-typ_CS"/>
</dbReference>
<evidence type="ECO:0000256" key="7">
    <source>
        <dbReference type="ARBA" id="ARBA00023125"/>
    </source>
</evidence>
<keyword evidence="4 10" id="KW-0597">Phosphoprotein</keyword>
<evidence type="ECO:0000256" key="8">
    <source>
        <dbReference type="ARBA" id="ARBA00023163"/>
    </source>
</evidence>
<sequence length="511" mass="59930">MIKVLIVDDEYTIRKGLEKTVPWQKYGYSVEYTAKNGLDALDYFKENYADIVISDIKMPLMDGLELQKKLHSKYPELPFIFISGYEDFKYAKEAMKYGAFSYILKPIDIDELLTEVNRAREEYNLDSYNVPLKNIIERNFFDFDKAWNFSNYEYLCNDCENNYFCVVTIRCRHDDMKSNIFLLAFQSKIQEIMNKCFPKKNYVLIEASSRGIVFCIMNSDDKILKYNIAKVVNLMSEKLGESFALPFGVWTGGIYKGISKLIDSYFESFNNDTFRFSNNIESNELGFHDTFDFDVYNSLFSNEDKIIRMLFEGNTDEAKKELTKQKNNIIENHLSIEDARLLLRNVFYKFIDGIKKSGQILELPHKLNSYGFLSFSTFDDMFEKTFEMLDEVVTLIKPLHYNQTNKSMEDVKSYIKEHYSDPYLSLTSIADYVNLNPSYISTEFAKYEGECLTNYIANIRINRAKYLLLNSAFKITDISNSIGYINQTYFSTVFRRFTGSTPSEFRKKRLE</sequence>